<dbReference type="EMBL" id="MT144532">
    <property type="protein sequence ID" value="QJA54727.1"/>
    <property type="molecule type" value="Genomic_DNA"/>
</dbReference>
<reference evidence="1" key="1">
    <citation type="submission" date="2020-03" db="EMBL/GenBank/DDBJ databases">
        <title>The deep terrestrial virosphere.</title>
        <authorList>
            <person name="Holmfeldt K."/>
            <person name="Nilsson E."/>
            <person name="Simone D."/>
            <person name="Lopez-Fernandez M."/>
            <person name="Wu X."/>
            <person name="de Brujin I."/>
            <person name="Lundin D."/>
            <person name="Andersson A."/>
            <person name="Bertilsson S."/>
            <person name="Dopson M."/>
        </authorList>
    </citation>
    <scope>NUCLEOTIDE SEQUENCE</scope>
    <source>
        <strain evidence="1">TM448A05580</strain>
    </source>
</reference>
<gene>
    <name evidence="1" type="ORF">TM448A05580_0011</name>
</gene>
<evidence type="ECO:0000313" key="1">
    <source>
        <dbReference type="EMBL" id="QJA54727.1"/>
    </source>
</evidence>
<dbReference type="AlphaFoldDB" id="A0A6H2A559"/>
<organism evidence="1">
    <name type="scientific">viral metagenome</name>
    <dbReference type="NCBI Taxonomy" id="1070528"/>
    <lineage>
        <taxon>unclassified sequences</taxon>
        <taxon>metagenomes</taxon>
        <taxon>organismal metagenomes</taxon>
    </lineage>
</organism>
<name>A0A6H2A559_9ZZZZ</name>
<proteinExistence type="predicted"/>
<protein>
    <submittedName>
        <fullName evidence="1">Uncharacterized protein</fullName>
    </submittedName>
</protein>
<sequence length="69" mass="7996">MTLFEQYYDADYERSRNALIQKAVVKANRNFGKTFKKGDTTASLKWAAGWNKCYAREMERLVTVVGIKN</sequence>
<accession>A0A6H2A559</accession>